<keyword evidence="1" id="KW-1133">Transmembrane helix</keyword>
<organism evidence="2 3">
    <name type="scientific">Variovorax boronicumulans</name>
    <dbReference type="NCBI Taxonomy" id="436515"/>
    <lineage>
        <taxon>Bacteria</taxon>
        <taxon>Pseudomonadati</taxon>
        <taxon>Pseudomonadota</taxon>
        <taxon>Betaproteobacteria</taxon>
        <taxon>Burkholderiales</taxon>
        <taxon>Comamonadaceae</taxon>
        <taxon>Variovorax</taxon>
    </lineage>
</organism>
<keyword evidence="1" id="KW-0472">Membrane</keyword>
<protein>
    <submittedName>
        <fullName evidence="2">Uncharacterized protein</fullName>
    </submittedName>
</protein>
<evidence type="ECO:0000256" key="1">
    <source>
        <dbReference type="SAM" id="Phobius"/>
    </source>
</evidence>
<feature type="transmembrane region" description="Helical" evidence="1">
    <location>
        <begin position="12"/>
        <end position="28"/>
    </location>
</feature>
<evidence type="ECO:0000313" key="2">
    <source>
        <dbReference type="EMBL" id="MDP9894984.1"/>
    </source>
</evidence>
<keyword evidence="1" id="KW-0812">Transmembrane</keyword>
<gene>
    <name evidence="2" type="ORF">J2W31_004109</name>
</gene>
<reference evidence="2" key="1">
    <citation type="submission" date="2023-07" db="EMBL/GenBank/DDBJ databases">
        <title>Sorghum-associated microbial communities from plants grown in Nebraska, USA.</title>
        <authorList>
            <person name="Schachtman D."/>
        </authorList>
    </citation>
    <scope>NUCLEOTIDE SEQUENCE</scope>
    <source>
        <strain evidence="2">DS3754</strain>
    </source>
</reference>
<dbReference type="Proteomes" id="UP001242045">
    <property type="component" value="Unassembled WGS sequence"/>
</dbReference>
<proteinExistence type="predicted"/>
<dbReference type="AlphaFoldDB" id="A0AAW8CX02"/>
<name>A0AAW8CX02_9BURK</name>
<evidence type="ECO:0000313" key="3">
    <source>
        <dbReference type="Proteomes" id="UP001242045"/>
    </source>
</evidence>
<accession>A0AAW8CX02</accession>
<comment type="caution">
    <text evidence="2">The sequence shown here is derived from an EMBL/GenBank/DDBJ whole genome shotgun (WGS) entry which is preliminary data.</text>
</comment>
<dbReference type="EMBL" id="JAUSRD010000010">
    <property type="protein sequence ID" value="MDP9894984.1"/>
    <property type="molecule type" value="Genomic_DNA"/>
</dbReference>
<sequence length="31" mass="3631">MQHLVLDAQSPHILSKIVFVLLCHFYLLRPV</sequence>